<keyword evidence="6" id="KW-0804">Transcription</keyword>
<dbReference type="PANTHER" id="PTHR33202">
    <property type="entry name" value="ZINC UPTAKE REGULATION PROTEIN"/>
    <property type="match status" value="1"/>
</dbReference>
<dbReference type="OrthoDB" id="8659436at2"/>
<evidence type="ECO:0000256" key="7">
    <source>
        <dbReference type="PIRSR" id="PIRSR602481-1"/>
    </source>
</evidence>
<dbReference type="GO" id="GO:0008270">
    <property type="term" value="F:zinc ion binding"/>
    <property type="evidence" value="ECO:0007669"/>
    <property type="project" value="TreeGrafter"/>
</dbReference>
<evidence type="ECO:0000313" key="10">
    <source>
        <dbReference type="Proteomes" id="UP000432715"/>
    </source>
</evidence>
<dbReference type="Gene3D" id="3.30.1490.190">
    <property type="match status" value="1"/>
</dbReference>
<feature type="binding site" evidence="7">
    <location>
        <position position="135"/>
    </location>
    <ligand>
        <name>Zn(2+)</name>
        <dbReference type="ChEBI" id="CHEBI:29105"/>
    </ligand>
</feature>
<keyword evidence="2" id="KW-0678">Repressor</keyword>
<dbReference type="CDD" id="cd07153">
    <property type="entry name" value="Fur_like"/>
    <property type="match status" value="1"/>
</dbReference>
<feature type="binding site" evidence="8">
    <location>
        <position position="87"/>
    </location>
    <ligand>
        <name>Fe cation</name>
        <dbReference type="ChEBI" id="CHEBI:24875"/>
    </ligand>
</feature>
<dbReference type="Pfam" id="PF01475">
    <property type="entry name" value="FUR"/>
    <property type="match status" value="1"/>
</dbReference>
<dbReference type="EMBL" id="WBZC01000010">
    <property type="protein sequence ID" value="KAB3537258.1"/>
    <property type="molecule type" value="Genomic_DNA"/>
</dbReference>
<dbReference type="AlphaFoldDB" id="A0A6I0FFV8"/>
<dbReference type="SUPFAM" id="SSF46785">
    <property type="entry name" value="Winged helix' DNA-binding domain"/>
    <property type="match status" value="1"/>
</dbReference>
<dbReference type="PANTHER" id="PTHR33202:SF7">
    <property type="entry name" value="FERRIC UPTAKE REGULATION PROTEIN"/>
    <property type="match status" value="1"/>
</dbReference>
<dbReference type="Gene3D" id="1.10.10.10">
    <property type="entry name" value="Winged helix-like DNA-binding domain superfamily/Winged helix DNA-binding domain"/>
    <property type="match status" value="1"/>
</dbReference>
<comment type="similarity">
    <text evidence="1">Belongs to the Fur family.</text>
</comment>
<evidence type="ECO:0000256" key="8">
    <source>
        <dbReference type="PIRSR" id="PIRSR602481-2"/>
    </source>
</evidence>
<comment type="cofactor">
    <cofactor evidence="8">
        <name>Mn(2+)</name>
        <dbReference type="ChEBI" id="CHEBI:29035"/>
    </cofactor>
    <cofactor evidence="8">
        <name>Fe(2+)</name>
        <dbReference type="ChEBI" id="CHEBI:29033"/>
    </cofactor>
    <text evidence="8">Binds 1 Mn(2+) or Fe(2+) ion per subunit.</text>
</comment>
<feature type="binding site" evidence="7">
    <location>
        <position position="132"/>
    </location>
    <ligand>
        <name>Zn(2+)</name>
        <dbReference type="ChEBI" id="CHEBI:29105"/>
    </ligand>
</feature>
<comment type="caution">
    <text evidence="9">The sequence shown here is derived from an EMBL/GenBank/DDBJ whole genome shotgun (WGS) entry which is preliminary data.</text>
</comment>
<dbReference type="InterPro" id="IPR036388">
    <property type="entry name" value="WH-like_DNA-bd_sf"/>
</dbReference>
<feature type="binding site" evidence="7">
    <location>
        <position position="96"/>
    </location>
    <ligand>
        <name>Zn(2+)</name>
        <dbReference type="ChEBI" id="CHEBI:29105"/>
    </ligand>
</feature>
<dbReference type="InterPro" id="IPR002481">
    <property type="entry name" value="FUR"/>
</dbReference>
<dbReference type="GO" id="GO:0045892">
    <property type="term" value="P:negative regulation of DNA-templated transcription"/>
    <property type="evidence" value="ECO:0007669"/>
    <property type="project" value="TreeGrafter"/>
</dbReference>
<evidence type="ECO:0000256" key="2">
    <source>
        <dbReference type="ARBA" id="ARBA00022491"/>
    </source>
</evidence>
<name>A0A6I0FFV8_9FIRM</name>
<evidence type="ECO:0000256" key="3">
    <source>
        <dbReference type="ARBA" id="ARBA00022833"/>
    </source>
</evidence>
<dbReference type="GO" id="GO:0000976">
    <property type="term" value="F:transcription cis-regulatory region binding"/>
    <property type="evidence" value="ECO:0007669"/>
    <property type="project" value="TreeGrafter"/>
</dbReference>
<comment type="cofactor">
    <cofactor evidence="7">
        <name>Zn(2+)</name>
        <dbReference type="ChEBI" id="CHEBI:29105"/>
    </cofactor>
    <text evidence="7">Binds 1 zinc ion per subunit.</text>
</comment>
<keyword evidence="8" id="KW-0408">Iron</keyword>
<dbReference type="GO" id="GO:1900376">
    <property type="term" value="P:regulation of secondary metabolite biosynthetic process"/>
    <property type="evidence" value="ECO:0007669"/>
    <property type="project" value="TreeGrafter"/>
</dbReference>
<evidence type="ECO:0000256" key="4">
    <source>
        <dbReference type="ARBA" id="ARBA00023015"/>
    </source>
</evidence>
<sequence>MEFLEEKLKRNGYKITKHRRAILNIFLESEEHLLTAAEIYNRIISEYNNINFSTVYRNLEAMTKANVVKRFNLDNGVNYYELNEGVHHHHLICLECGQTKITNYCPLKEPKFLMIHDDFTPVDHKLEIYGYCKKCNKG</sequence>
<keyword evidence="7" id="KW-0479">Metal-binding</keyword>
<keyword evidence="4" id="KW-0805">Transcription regulation</keyword>
<organism evidence="9 10">
    <name type="scientific">Alkaliphilus pronyensis</name>
    <dbReference type="NCBI Taxonomy" id="1482732"/>
    <lineage>
        <taxon>Bacteria</taxon>
        <taxon>Bacillati</taxon>
        <taxon>Bacillota</taxon>
        <taxon>Clostridia</taxon>
        <taxon>Peptostreptococcales</taxon>
        <taxon>Natronincolaceae</taxon>
        <taxon>Alkaliphilus</taxon>
    </lineage>
</organism>
<dbReference type="InterPro" id="IPR036390">
    <property type="entry name" value="WH_DNA-bd_sf"/>
</dbReference>
<evidence type="ECO:0000256" key="1">
    <source>
        <dbReference type="ARBA" id="ARBA00007957"/>
    </source>
</evidence>
<evidence type="ECO:0000313" key="9">
    <source>
        <dbReference type="EMBL" id="KAB3537258.1"/>
    </source>
</evidence>
<dbReference type="InterPro" id="IPR043135">
    <property type="entry name" value="Fur_C"/>
</dbReference>
<protein>
    <submittedName>
        <fullName evidence="9">Transcriptional repressor</fullName>
    </submittedName>
</protein>
<reference evidence="9 10" key="1">
    <citation type="submission" date="2019-10" db="EMBL/GenBank/DDBJ databases">
        <title>Alkaliphilus serpentinus sp. nov. and Alkaliphilus pronyensis sp. nov., two novel anaerobic alkaliphilic species isolated from the serpentinized-hosted hydrothermal field of the Prony Bay (New Caledonia).</title>
        <authorList>
            <person name="Postec A."/>
        </authorList>
    </citation>
    <scope>NUCLEOTIDE SEQUENCE [LARGE SCALE GENOMIC DNA]</scope>
    <source>
        <strain evidence="9 10">LacV</strain>
    </source>
</reference>
<proteinExistence type="inferred from homology"/>
<dbReference type="Proteomes" id="UP000432715">
    <property type="component" value="Unassembled WGS sequence"/>
</dbReference>
<dbReference type="GO" id="GO:0003700">
    <property type="term" value="F:DNA-binding transcription factor activity"/>
    <property type="evidence" value="ECO:0007669"/>
    <property type="project" value="InterPro"/>
</dbReference>
<evidence type="ECO:0000256" key="5">
    <source>
        <dbReference type="ARBA" id="ARBA00023125"/>
    </source>
</evidence>
<dbReference type="RefSeq" id="WP_151860090.1">
    <property type="nucleotide sequence ID" value="NZ_WBZC01000010.1"/>
</dbReference>
<accession>A0A6I0FFV8</accession>
<gene>
    <name evidence="9" type="ORF">F8154_02900</name>
</gene>
<feature type="binding site" evidence="7">
    <location>
        <position position="93"/>
    </location>
    <ligand>
        <name>Zn(2+)</name>
        <dbReference type="ChEBI" id="CHEBI:29105"/>
    </ligand>
</feature>
<keyword evidence="5" id="KW-0238">DNA-binding</keyword>
<feature type="binding site" evidence="8">
    <location>
        <position position="124"/>
    </location>
    <ligand>
        <name>Fe cation</name>
        <dbReference type="ChEBI" id="CHEBI:24875"/>
    </ligand>
</feature>
<keyword evidence="3 7" id="KW-0862">Zinc</keyword>
<evidence type="ECO:0000256" key="6">
    <source>
        <dbReference type="ARBA" id="ARBA00023163"/>
    </source>
</evidence>
<keyword evidence="10" id="KW-1185">Reference proteome</keyword>